<dbReference type="EMBL" id="BMLN01000007">
    <property type="protein sequence ID" value="GGO03166.1"/>
    <property type="molecule type" value="Genomic_DNA"/>
</dbReference>
<feature type="transmembrane region" description="Helical" evidence="3">
    <location>
        <begin position="65"/>
        <end position="85"/>
    </location>
</feature>
<keyword evidence="6" id="KW-1185">Reference proteome</keyword>
<feature type="domain" description="EamA" evidence="4">
    <location>
        <begin position="17"/>
        <end position="108"/>
    </location>
</feature>
<evidence type="ECO:0000313" key="6">
    <source>
        <dbReference type="Proteomes" id="UP000606653"/>
    </source>
</evidence>
<keyword evidence="3" id="KW-0472">Membrane</keyword>
<protein>
    <recommendedName>
        <fullName evidence="4">EamA domain-containing protein</fullName>
    </recommendedName>
</protein>
<name>A0ABQ2L4U7_9BACL</name>
<keyword evidence="3" id="KW-0812">Transmembrane</keyword>
<sequence>MESVNEKARHTGKWLMLISAFLTATGQLFWKWGLENWIYLGIGFTCYGLGAILMIRAFAIEKLSVAYPLMCVSYIFALVYGHFLLGEDITLQKMAAVLLLGIGVTLTSVERR</sequence>
<accession>A0ABQ2L4U7</accession>
<feature type="transmembrane region" description="Helical" evidence="3">
    <location>
        <begin position="36"/>
        <end position="58"/>
    </location>
</feature>
<evidence type="ECO:0000259" key="4">
    <source>
        <dbReference type="Pfam" id="PF00892"/>
    </source>
</evidence>
<comment type="caution">
    <text evidence="5">The sequence shown here is derived from an EMBL/GenBank/DDBJ whole genome shotgun (WGS) entry which is preliminary data.</text>
</comment>
<evidence type="ECO:0000256" key="1">
    <source>
        <dbReference type="ARBA" id="ARBA00004127"/>
    </source>
</evidence>
<evidence type="ECO:0000256" key="2">
    <source>
        <dbReference type="ARBA" id="ARBA00007362"/>
    </source>
</evidence>
<dbReference type="Pfam" id="PF00892">
    <property type="entry name" value="EamA"/>
    <property type="match status" value="1"/>
</dbReference>
<organism evidence="5 6">
    <name type="scientific">Saccharibacillus kuerlensis</name>
    <dbReference type="NCBI Taxonomy" id="459527"/>
    <lineage>
        <taxon>Bacteria</taxon>
        <taxon>Bacillati</taxon>
        <taxon>Bacillota</taxon>
        <taxon>Bacilli</taxon>
        <taxon>Bacillales</taxon>
        <taxon>Paenibacillaceae</taxon>
        <taxon>Saccharibacillus</taxon>
    </lineage>
</organism>
<evidence type="ECO:0000313" key="5">
    <source>
        <dbReference type="EMBL" id="GGO03166.1"/>
    </source>
</evidence>
<comment type="subcellular location">
    <subcellularLocation>
        <location evidence="1">Endomembrane system</location>
        <topology evidence="1">Multi-pass membrane protein</topology>
    </subcellularLocation>
</comment>
<gene>
    <name evidence="5" type="ORF">GCM10010969_27170</name>
</gene>
<dbReference type="InterPro" id="IPR037185">
    <property type="entry name" value="EmrE-like"/>
</dbReference>
<dbReference type="RefSeq" id="WP_018976647.1">
    <property type="nucleotide sequence ID" value="NZ_BMLN01000007.1"/>
</dbReference>
<proteinExistence type="inferred from homology"/>
<dbReference type="Proteomes" id="UP000606653">
    <property type="component" value="Unassembled WGS sequence"/>
</dbReference>
<reference evidence="6" key="1">
    <citation type="journal article" date="2019" name="Int. J. Syst. Evol. Microbiol.">
        <title>The Global Catalogue of Microorganisms (GCM) 10K type strain sequencing project: providing services to taxonomists for standard genome sequencing and annotation.</title>
        <authorList>
            <consortium name="The Broad Institute Genomics Platform"/>
            <consortium name="The Broad Institute Genome Sequencing Center for Infectious Disease"/>
            <person name="Wu L."/>
            <person name="Ma J."/>
        </authorList>
    </citation>
    <scope>NUCLEOTIDE SEQUENCE [LARGE SCALE GENOMIC DNA]</scope>
    <source>
        <strain evidence="6">CGMCC 1.6964</strain>
    </source>
</reference>
<dbReference type="InterPro" id="IPR000620">
    <property type="entry name" value="EamA_dom"/>
</dbReference>
<comment type="similarity">
    <text evidence="2">Belongs to the EamA transporter family.</text>
</comment>
<dbReference type="Gene3D" id="1.10.3730.20">
    <property type="match status" value="1"/>
</dbReference>
<dbReference type="SUPFAM" id="SSF103481">
    <property type="entry name" value="Multidrug resistance efflux transporter EmrE"/>
    <property type="match status" value="1"/>
</dbReference>
<evidence type="ECO:0000256" key="3">
    <source>
        <dbReference type="SAM" id="Phobius"/>
    </source>
</evidence>
<keyword evidence="3" id="KW-1133">Transmembrane helix</keyword>